<gene>
    <name evidence="1" type="ORF">CITCOLO1_LOCUS2548</name>
</gene>
<reference evidence="1 2" key="1">
    <citation type="submission" date="2024-03" db="EMBL/GenBank/DDBJ databases">
        <authorList>
            <person name="Gkanogiannis A."/>
            <person name="Becerra Lopez-Lavalle L."/>
        </authorList>
    </citation>
    <scope>NUCLEOTIDE SEQUENCE [LARGE SCALE GENOMIC DNA]</scope>
</reference>
<evidence type="ECO:0000313" key="2">
    <source>
        <dbReference type="Proteomes" id="UP001642487"/>
    </source>
</evidence>
<proteinExistence type="predicted"/>
<name>A0ABP0XRW9_9ROSI</name>
<dbReference type="Proteomes" id="UP001642487">
    <property type="component" value="Chromosome 10"/>
</dbReference>
<sequence>MRVTSTRFEHLSICVCICMSLSQSNPLPLNPSLPSFSAGASLSLKFSAFSSPNRRMNFDPTLRLIDNQYASLEVSSFL</sequence>
<organism evidence="1 2">
    <name type="scientific">Citrullus colocynthis</name>
    <name type="common">colocynth</name>
    <dbReference type="NCBI Taxonomy" id="252529"/>
    <lineage>
        <taxon>Eukaryota</taxon>
        <taxon>Viridiplantae</taxon>
        <taxon>Streptophyta</taxon>
        <taxon>Embryophyta</taxon>
        <taxon>Tracheophyta</taxon>
        <taxon>Spermatophyta</taxon>
        <taxon>Magnoliopsida</taxon>
        <taxon>eudicotyledons</taxon>
        <taxon>Gunneridae</taxon>
        <taxon>Pentapetalae</taxon>
        <taxon>rosids</taxon>
        <taxon>fabids</taxon>
        <taxon>Cucurbitales</taxon>
        <taxon>Cucurbitaceae</taxon>
        <taxon>Benincaseae</taxon>
        <taxon>Citrullus</taxon>
    </lineage>
</organism>
<accession>A0ABP0XRW9</accession>
<protein>
    <submittedName>
        <fullName evidence="1">Uncharacterized protein</fullName>
    </submittedName>
</protein>
<keyword evidence="2" id="KW-1185">Reference proteome</keyword>
<evidence type="ECO:0000313" key="1">
    <source>
        <dbReference type="EMBL" id="CAK9310907.1"/>
    </source>
</evidence>
<dbReference type="EMBL" id="OZ021744">
    <property type="protein sequence ID" value="CAK9310907.1"/>
    <property type="molecule type" value="Genomic_DNA"/>
</dbReference>